<gene>
    <name evidence="2" type="ORF">TWF506_009126</name>
</gene>
<feature type="compositionally biased region" description="Polar residues" evidence="1">
    <location>
        <begin position="332"/>
        <end position="348"/>
    </location>
</feature>
<proteinExistence type="predicted"/>
<evidence type="ECO:0008006" key="4">
    <source>
        <dbReference type="Google" id="ProtNLM"/>
    </source>
</evidence>
<evidence type="ECO:0000313" key="2">
    <source>
        <dbReference type="EMBL" id="KAK6512964.1"/>
    </source>
</evidence>
<sequence length="614" mass="68263">MDPIETSRIITSRVETVAELLARPLPQIIQRDNTDPENTLTDENIHPDHISFWNGFLEDVEKTISETDLSQNVSLTDALGGESVVVGSKQGLQGRFNANVGVAFARAFIATSGAQGGDSSTSERLKDLKFADAEVLSCSWRAGTPDVVVVELQVREERSTPLLRAVGEVTRYWTARGFNNIRISEGPGSTGREFLKNYTKEIGQLINFMLRSRLRYGFISNYESTIFVRRVEAKIFELTDPIGFQDVGPTVRQCFYHFGTLLLDDPNFKSRGREVDLGDLKIPPSRDSAKSPVPNSRPLKRPAPDDESPKSGDEGPESQEVDRPGPSKRSRTGSMATTKAPNQDSGNIRSEEAEETEHLPSIQREDTLISPGNNRTQSPQEEEETTGVPTDQPSSAEEKTDTIGASPEVGYNQIRISDITSRTIIFKDETDGYLFDTVEVIKENRQNGKRVFRGIFQGQDAIAKYWPESLVKLYKCERNTYHHLPPCPYFARMLAYGNLVVSSSLKKGHIIIITLEEGIPLGYKLLEKTSTAEKKRIRTAFIEAIKVLRGRDSMHGDPQPSNVLWDSETGGLKLLDLETMWDNYDGDPADKVEVLGVLGAIEDDDEDDAMDGGE</sequence>
<evidence type="ECO:0000313" key="3">
    <source>
        <dbReference type="Proteomes" id="UP001307849"/>
    </source>
</evidence>
<feature type="compositionally biased region" description="Basic and acidic residues" evidence="1">
    <location>
        <begin position="302"/>
        <end position="313"/>
    </location>
</feature>
<dbReference type="Proteomes" id="UP001307849">
    <property type="component" value="Unassembled WGS sequence"/>
</dbReference>
<keyword evidence="3" id="KW-1185">Reference proteome</keyword>
<name>A0AAN8PE67_9PEZI</name>
<comment type="caution">
    <text evidence="2">The sequence shown here is derived from an EMBL/GenBank/DDBJ whole genome shotgun (WGS) entry which is preliminary data.</text>
</comment>
<accession>A0AAN8PE67</accession>
<evidence type="ECO:0000256" key="1">
    <source>
        <dbReference type="SAM" id="MobiDB-lite"/>
    </source>
</evidence>
<protein>
    <recommendedName>
        <fullName evidence="4">Protein kinase domain-containing protein</fullName>
    </recommendedName>
</protein>
<feature type="compositionally biased region" description="Polar residues" evidence="1">
    <location>
        <begin position="370"/>
        <end position="379"/>
    </location>
</feature>
<dbReference type="EMBL" id="JAVHJM010000006">
    <property type="protein sequence ID" value="KAK6512964.1"/>
    <property type="molecule type" value="Genomic_DNA"/>
</dbReference>
<reference evidence="2 3" key="1">
    <citation type="submission" date="2019-10" db="EMBL/GenBank/DDBJ databases">
        <authorList>
            <person name="Palmer J.M."/>
        </authorList>
    </citation>
    <scope>NUCLEOTIDE SEQUENCE [LARGE SCALE GENOMIC DNA]</scope>
    <source>
        <strain evidence="2 3">TWF506</strain>
    </source>
</reference>
<dbReference type="InterPro" id="IPR011009">
    <property type="entry name" value="Kinase-like_dom_sf"/>
</dbReference>
<feature type="region of interest" description="Disordered" evidence="1">
    <location>
        <begin position="277"/>
        <end position="408"/>
    </location>
</feature>
<organism evidence="2 3">
    <name type="scientific">Arthrobotrys conoides</name>
    <dbReference type="NCBI Taxonomy" id="74498"/>
    <lineage>
        <taxon>Eukaryota</taxon>
        <taxon>Fungi</taxon>
        <taxon>Dikarya</taxon>
        <taxon>Ascomycota</taxon>
        <taxon>Pezizomycotina</taxon>
        <taxon>Orbiliomycetes</taxon>
        <taxon>Orbiliales</taxon>
        <taxon>Orbiliaceae</taxon>
        <taxon>Arthrobotrys</taxon>
    </lineage>
</organism>
<dbReference type="SUPFAM" id="SSF56112">
    <property type="entry name" value="Protein kinase-like (PK-like)"/>
    <property type="match status" value="1"/>
</dbReference>
<dbReference type="AlphaFoldDB" id="A0AAN8PE67"/>